<sequence length="46" mass="5134">MVKKGCEARENLFCLPSTVQPASSDEHINSSFYKLYNLGSLEIVLT</sequence>
<reference evidence="1" key="1">
    <citation type="submission" date="2018-02" db="EMBL/GenBank/DDBJ databases">
        <title>Rhizophora mucronata_Transcriptome.</title>
        <authorList>
            <person name="Meera S.P."/>
            <person name="Sreeshan A."/>
            <person name="Augustine A."/>
        </authorList>
    </citation>
    <scope>NUCLEOTIDE SEQUENCE</scope>
    <source>
        <tissue evidence="1">Leaf</tissue>
    </source>
</reference>
<organism evidence="1">
    <name type="scientific">Rhizophora mucronata</name>
    <name type="common">Asiatic mangrove</name>
    <dbReference type="NCBI Taxonomy" id="61149"/>
    <lineage>
        <taxon>Eukaryota</taxon>
        <taxon>Viridiplantae</taxon>
        <taxon>Streptophyta</taxon>
        <taxon>Embryophyta</taxon>
        <taxon>Tracheophyta</taxon>
        <taxon>Spermatophyta</taxon>
        <taxon>Magnoliopsida</taxon>
        <taxon>eudicotyledons</taxon>
        <taxon>Gunneridae</taxon>
        <taxon>Pentapetalae</taxon>
        <taxon>rosids</taxon>
        <taxon>fabids</taxon>
        <taxon>Malpighiales</taxon>
        <taxon>Rhizophoraceae</taxon>
        <taxon>Rhizophora</taxon>
    </lineage>
</organism>
<name>A0A2P2PKM1_RHIMU</name>
<accession>A0A2P2PKM1</accession>
<protein>
    <submittedName>
        <fullName evidence="1">Uncharacterized protein</fullName>
    </submittedName>
</protein>
<dbReference type="EMBL" id="GGEC01074820">
    <property type="protein sequence ID" value="MBX55304.1"/>
    <property type="molecule type" value="Transcribed_RNA"/>
</dbReference>
<dbReference type="AlphaFoldDB" id="A0A2P2PKM1"/>
<proteinExistence type="predicted"/>
<evidence type="ECO:0000313" key="1">
    <source>
        <dbReference type="EMBL" id="MBX55304.1"/>
    </source>
</evidence>